<proteinExistence type="inferred from homology"/>
<dbReference type="PANTHER" id="PTHR43884">
    <property type="entry name" value="ACYL-COA DEHYDROGENASE"/>
    <property type="match status" value="1"/>
</dbReference>
<evidence type="ECO:0000256" key="5">
    <source>
        <dbReference type="ARBA" id="ARBA00023002"/>
    </source>
</evidence>
<dbReference type="RefSeq" id="WP_094838575.1">
    <property type="nucleotide sequence ID" value="NZ_NEVQ01000017.1"/>
</dbReference>
<gene>
    <name evidence="8" type="ORF">CAL20_18215</name>
</gene>
<feature type="region of interest" description="Disordered" evidence="6">
    <location>
        <begin position="115"/>
        <end position="134"/>
    </location>
</feature>
<evidence type="ECO:0000256" key="1">
    <source>
        <dbReference type="ARBA" id="ARBA00001974"/>
    </source>
</evidence>
<dbReference type="Gene3D" id="1.10.540.10">
    <property type="entry name" value="Acyl-CoA dehydrogenase/oxidase, N-terminal domain"/>
    <property type="match status" value="1"/>
</dbReference>
<dbReference type="PANTHER" id="PTHR43884:SF20">
    <property type="entry name" value="ACYL-COA DEHYDROGENASE FADE28"/>
    <property type="match status" value="1"/>
</dbReference>
<dbReference type="Gene3D" id="1.20.140.10">
    <property type="entry name" value="Butyryl-CoA Dehydrogenase, subunit A, domain 3"/>
    <property type="match status" value="1"/>
</dbReference>
<dbReference type="GO" id="GO:0050660">
    <property type="term" value="F:flavin adenine dinucleotide binding"/>
    <property type="evidence" value="ECO:0007669"/>
    <property type="project" value="InterPro"/>
</dbReference>
<sequence length="380" mass="40543">MPFEPNTLFPGLLSESAARVAQDAANHSDVHPAAALICEMGWNAVLVPEAQGGAGGDFQDLAAIIEGLATHAVNLPVVTRCGVIPAILNALPKQPSVQTLQTGIAEGVYIVESGGPLHPGDPTPPLSASRGKQGWQLSGTTTGIELTDDCTHVLLIGRDAIDDKAILISVATERLTCSKTIYRTMDDRQIAIFHLDEFPVRDDDILATGLAAVQSIHAGWRIAAAATATDSVCSMGSALSRTISYLLERKQFGHALADFQALRHDVARLYVTYELCRSLLQATLRTLEQSQADGDDTSALDLLGLYIGQEAIRFAETVIQLHGGMGMTLEMPAAQLATRLLANALRYGDPLTYQQKINRLQCGGHTSFSHAVNAQVSRGD</sequence>
<keyword evidence="9" id="KW-1185">Reference proteome</keyword>
<dbReference type="SUPFAM" id="SSF47203">
    <property type="entry name" value="Acyl-CoA dehydrogenase C-terminal domain-like"/>
    <property type="match status" value="1"/>
</dbReference>
<evidence type="ECO:0000256" key="6">
    <source>
        <dbReference type="SAM" id="MobiDB-lite"/>
    </source>
</evidence>
<keyword evidence="4" id="KW-0274">FAD</keyword>
<evidence type="ECO:0000259" key="7">
    <source>
        <dbReference type="Pfam" id="PF00441"/>
    </source>
</evidence>
<organism evidence="8 9">
    <name type="scientific">Bordetella genomosp. 4</name>
    <dbReference type="NCBI Taxonomy" id="463044"/>
    <lineage>
        <taxon>Bacteria</taxon>
        <taxon>Pseudomonadati</taxon>
        <taxon>Pseudomonadota</taxon>
        <taxon>Betaproteobacteria</taxon>
        <taxon>Burkholderiales</taxon>
        <taxon>Alcaligenaceae</taxon>
        <taxon>Bordetella</taxon>
    </lineage>
</organism>
<reference evidence="8 9" key="1">
    <citation type="submission" date="2017-05" db="EMBL/GenBank/DDBJ databases">
        <title>Complete and WGS of Bordetella genogroups.</title>
        <authorList>
            <person name="Spilker T."/>
            <person name="LiPuma J."/>
        </authorList>
    </citation>
    <scope>NUCLEOTIDE SEQUENCE [LARGE SCALE GENOMIC DNA]</scope>
    <source>
        <strain evidence="8 9">AU9919</strain>
    </source>
</reference>
<dbReference type="AlphaFoldDB" id="A0A261TXK2"/>
<dbReference type="InterPro" id="IPR009075">
    <property type="entry name" value="AcylCo_DH/oxidase_C"/>
</dbReference>
<evidence type="ECO:0000256" key="2">
    <source>
        <dbReference type="ARBA" id="ARBA00009347"/>
    </source>
</evidence>
<keyword evidence="5" id="KW-0560">Oxidoreductase</keyword>
<accession>A0A261TXK2</accession>
<evidence type="ECO:0000313" key="9">
    <source>
        <dbReference type="Proteomes" id="UP000216885"/>
    </source>
</evidence>
<comment type="similarity">
    <text evidence="2">Belongs to the acyl-CoA dehydrogenase family.</text>
</comment>
<dbReference type="Proteomes" id="UP000216885">
    <property type="component" value="Unassembled WGS sequence"/>
</dbReference>
<protein>
    <recommendedName>
        <fullName evidence="7">Acyl-CoA dehydrogenase/oxidase C-terminal domain-containing protein</fullName>
    </recommendedName>
</protein>
<dbReference type="InterPro" id="IPR036250">
    <property type="entry name" value="AcylCo_DH-like_C"/>
</dbReference>
<dbReference type="InterPro" id="IPR009100">
    <property type="entry name" value="AcylCoA_DH/oxidase_NM_dom_sf"/>
</dbReference>
<comment type="caution">
    <text evidence="8">The sequence shown here is derived from an EMBL/GenBank/DDBJ whole genome shotgun (WGS) entry which is preliminary data.</text>
</comment>
<dbReference type="Pfam" id="PF00441">
    <property type="entry name" value="Acyl-CoA_dh_1"/>
    <property type="match status" value="1"/>
</dbReference>
<evidence type="ECO:0000313" key="8">
    <source>
        <dbReference type="EMBL" id="OZI54416.1"/>
    </source>
</evidence>
<feature type="domain" description="Acyl-CoA dehydrogenase/oxidase C-terminal" evidence="7">
    <location>
        <begin position="225"/>
        <end position="343"/>
    </location>
</feature>
<name>A0A261TXK2_9BORD</name>
<dbReference type="SUPFAM" id="SSF56645">
    <property type="entry name" value="Acyl-CoA dehydrogenase NM domain-like"/>
    <property type="match status" value="1"/>
</dbReference>
<dbReference type="EMBL" id="NEVQ01000017">
    <property type="protein sequence ID" value="OZI54416.1"/>
    <property type="molecule type" value="Genomic_DNA"/>
</dbReference>
<evidence type="ECO:0000256" key="3">
    <source>
        <dbReference type="ARBA" id="ARBA00022630"/>
    </source>
</evidence>
<comment type="cofactor">
    <cofactor evidence="1">
        <name>FAD</name>
        <dbReference type="ChEBI" id="CHEBI:57692"/>
    </cofactor>
</comment>
<evidence type="ECO:0000256" key="4">
    <source>
        <dbReference type="ARBA" id="ARBA00022827"/>
    </source>
</evidence>
<keyword evidence="3" id="KW-0285">Flavoprotein</keyword>
<dbReference type="GO" id="GO:0003995">
    <property type="term" value="F:acyl-CoA dehydrogenase activity"/>
    <property type="evidence" value="ECO:0007669"/>
    <property type="project" value="TreeGrafter"/>
</dbReference>
<dbReference type="InterPro" id="IPR037069">
    <property type="entry name" value="AcylCoA_DH/ox_N_sf"/>
</dbReference>